<sequence length="150" mass="16993">MRGLNAKTCFLTKGFPQLQASPPGLQELHRFCAHLKRSRWRRASHGRPHEETPRRKALLEELAEMIKHPSSRPPRMSTTARTNCTHDTGMGKLQGSPPEAVASLNRFNNTAPSPPPVILYTFLFSLLLKYDRHARAMSLACVRRVLALVW</sequence>
<dbReference type="EMBL" id="JAHRIO010090262">
    <property type="protein sequence ID" value="MEQ2187601.1"/>
    <property type="molecule type" value="Genomic_DNA"/>
</dbReference>
<protein>
    <submittedName>
        <fullName evidence="1">Uncharacterized protein</fullName>
    </submittedName>
</protein>
<gene>
    <name evidence="1" type="ORF">GOODEAATRI_006344</name>
</gene>
<evidence type="ECO:0000313" key="2">
    <source>
        <dbReference type="Proteomes" id="UP001476798"/>
    </source>
</evidence>
<dbReference type="Proteomes" id="UP001476798">
    <property type="component" value="Unassembled WGS sequence"/>
</dbReference>
<evidence type="ECO:0000313" key="1">
    <source>
        <dbReference type="EMBL" id="MEQ2187601.1"/>
    </source>
</evidence>
<keyword evidence="2" id="KW-1185">Reference proteome</keyword>
<reference evidence="1 2" key="1">
    <citation type="submission" date="2021-06" db="EMBL/GenBank/DDBJ databases">
        <authorList>
            <person name="Palmer J.M."/>
        </authorList>
    </citation>
    <scope>NUCLEOTIDE SEQUENCE [LARGE SCALE GENOMIC DNA]</scope>
    <source>
        <strain evidence="1 2">GA_2019</strain>
        <tissue evidence="1">Muscle</tissue>
    </source>
</reference>
<accession>A0ABV0PVR8</accession>
<proteinExistence type="predicted"/>
<organism evidence="1 2">
    <name type="scientific">Goodea atripinnis</name>
    <dbReference type="NCBI Taxonomy" id="208336"/>
    <lineage>
        <taxon>Eukaryota</taxon>
        <taxon>Metazoa</taxon>
        <taxon>Chordata</taxon>
        <taxon>Craniata</taxon>
        <taxon>Vertebrata</taxon>
        <taxon>Euteleostomi</taxon>
        <taxon>Actinopterygii</taxon>
        <taxon>Neopterygii</taxon>
        <taxon>Teleostei</taxon>
        <taxon>Neoteleostei</taxon>
        <taxon>Acanthomorphata</taxon>
        <taxon>Ovalentaria</taxon>
        <taxon>Atherinomorphae</taxon>
        <taxon>Cyprinodontiformes</taxon>
        <taxon>Goodeidae</taxon>
        <taxon>Goodea</taxon>
    </lineage>
</organism>
<comment type="caution">
    <text evidence="1">The sequence shown here is derived from an EMBL/GenBank/DDBJ whole genome shotgun (WGS) entry which is preliminary data.</text>
</comment>
<name>A0ABV0PVR8_9TELE</name>